<accession>A0A2J6QB93</accession>
<protein>
    <submittedName>
        <fullName evidence="2">Uncharacterized protein</fullName>
    </submittedName>
</protein>
<sequence length="86" mass="9711">MCYLVVERYSVCRCLYYKHNVDMCAAYGQQGHPIQERTVLVGYACEKHSQYQAPAESSSGGGYSDSGYGTASHGSHRHHSSRRHRR</sequence>
<feature type="region of interest" description="Disordered" evidence="1">
    <location>
        <begin position="52"/>
        <end position="86"/>
    </location>
</feature>
<name>A0A2J6QB93_9HELO</name>
<gene>
    <name evidence="2" type="ORF">NA56DRAFT_567968</name>
</gene>
<organism evidence="2 3">
    <name type="scientific">Hyaloscypha hepaticicola</name>
    <dbReference type="NCBI Taxonomy" id="2082293"/>
    <lineage>
        <taxon>Eukaryota</taxon>
        <taxon>Fungi</taxon>
        <taxon>Dikarya</taxon>
        <taxon>Ascomycota</taxon>
        <taxon>Pezizomycotina</taxon>
        <taxon>Leotiomycetes</taxon>
        <taxon>Helotiales</taxon>
        <taxon>Hyaloscyphaceae</taxon>
        <taxon>Hyaloscypha</taxon>
    </lineage>
</organism>
<dbReference type="EMBL" id="KZ613474">
    <property type="protein sequence ID" value="PMD23529.1"/>
    <property type="molecule type" value="Genomic_DNA"/>
</dbReference>
<evidence type="ECO:0000313" key="2">
    <source>
        <dbReference type="EMBL" id="PMD23529.1"/>
    </source>
</evidence>
<reference evidence="2 3" key="1">
    <citation type="submission" date="2016-05" db="EMBL/GenBank/DDBJ databases">
        <title>A degradative enzymes factory behind the ericoid mycorrhizal symbiosis.</title>
        <authorList>
            <consortium name="DOE Joint Genome Institute"/>
            <person name="Martino E."/>
            <person name="Morin E."/>
            <person name="Grelet G."/>
            <person name="Kuo A."/>
            <person name="Kohler A."/>
            <person name="Daghino S."/>
            <person name="Barry K."/>
            <person name="Choi C."/>
            <person name="Cichocki N."/>
            <person name="Clum A."/>
            <person name="Copeland A."/>
            <person name="Hainaut M."/>
            <person name="Haridas S."/>
            <person name="Labutti K."/>
            <person name="Lindquist E."/>
            <person name="Lipzen A."/>
            <person name="Khouja H.-R."/>
            <person name="Murat C."/>
            <person name="Ohm R."/>
            <person name="Olson A."/>
            <person name="Spatafora J."/>
            <person name="Veneault-Fourrey C."/>
            <person name="Henrissat B."/>
            <person name="Grigoriev I."/>
            <person name="Martin F."/>
            <person name="Perotto S."/>
        </authorList>
    </citation>
    <scope>NUCLEOTIDE SEQUENCE [LARGE SCALE GENOMIC DNA]</scope>
    <source>
        <strain evidence="2 3">UAMH 7357</strain>
    </source>
</reference>
<feature type="compositionally biased region" description="Basic residues" evidence="1">
    <location>
        <begin position="74"/>
        <end position="86"/>
    </location>
</feature>
<dbReference type="Proteomes" id="UP000235672">
    <property type="component" value="Unassembled WGS sequence"/>
</dbReference>
<evidence type="ECO:0000256" key="1">
    <source>
        <dbReference type="SAM" id="MobiDB-lite"/>
    </source>
</evidence>
<keyword evidence="3" id="KW-1185">Reference proteome</keyword>
<dbReference type="AlphaFoldDB" id="A0A2J6QB93"/>
<proteinExistence type="predicted"/>
<evidence type="ECO:0000313" key="3">
    <source>
        <dbReference type="Proteomes" id="UP000235672"/>
    </source>
</evidence>
<dbReference type="OrthoDB" id="5355526at2759"/>